<dbReference type="PROSITE" id="PS50011">
    <property type="entry name" value="PROTEIN_KINASE_DOM"/>
    <property type="match status" value="1"/>
</dbReference>
<keyword evidence="5 11" id="KW-0418">Kinase</keyword>
<dbReference type="GO" id="GO:0004674">
    <property type="term" value="F:protein serine/threonine kinase activity"/>
    <property type="evidence" value="ECO:0007669"/>
    <property type="project" value="UniProtKB-KW"/>
</dbReference>
<comment type="catalytic activity">
    <reaction evidence="7">
        <text>L-threonyl-[protein] + ATP = O-phospho-L-threonyl-[protein] + ADP + H(+)</text>
        <dbReference type="Rhea" id="RHEA:46608"/>
        <dbReference type="Rhea" id="RHEA-COMP:11060"/>
        <dbReference type="Rhea" id="RHEA-COMP:11605"/>
        <dbReference type="ChEBI" id="CHEBI:15378"/>
        <dbReference type="ChEBI" id="CHEBI:30013"/>
        <dbReference type="ChEBI" id="CHEBI:30616"/>
        <dbReference type="ChEBI" id="CHEBI:61977"/>
        <dbReference type="ChEBI" id="CHEBI:456216"/>
        <dbReference type="EC" id="2.7.11.1"/>
    </reaction>
</comment>
<dbReference type="SMART" id="SM00220">
    <property type="entry name" value="S_TKc"/>
    <property type="match status" value="1"/>
</dbReference>
<accession>K6UTA9</accession>
<feature type="compositionally biased region" description="Basic and acidic residues" evidence="9">
    <location>
        <begin position="199"/>
        <end position="210"/>
    </location>
</feature>
<dbReference type="PROSITE" id="PS00108">
    <property type="entry name" value="PROTEIN_KINASE_ST"/>
    <property type="match status" value="1"/>
</dbReference>
<evidence type="ECO:0000256" key="5">
    <source>
        <dbReference type="ARBA" id="ARBA00022777"/>
    </source>
</evidence>
<keyword evidence="4" id="KW-0547">Nucleotide-binding</keyword>
<evidence type="ECO:0000313" key="12">
    <source>
        <dbReference type="Proteomes" id="UP000006319"/>
    </source>
</evidence>
<feature type="region of interest" description="Disordered" evidence="9">
    <location>
        <begin position="223"/>
        <end position="265"/>
    </location>
</feature>
<dbReference type="PhylomeDB" id="K6UTA9"/>
<dbReference type="OrthoDB" id="347657at2759"/>
<dbReference type="OMA" id="QNDNNSC"/>
<sequence length="537" mass="63021">MKKGFLLNKNIYDIEEKVIKDEKDTTNRKYRKDDFEIYMHIGSGNFSEVFMVNRMNIINSLLAEKHTMTKLNVPGHTNVIKLIDTFKDKENVYLLYEYADYELWEFLKTRSVGIDETITVNIILQMVHALEYIHKNNIIHRDLKCENFLINKDGTIKLIDFGTSKDLDNVPMQTVKPEPSEEDTELRKFVLKKTNNNNVKEENFKREHPPENGNILSDVEVNGKCLDDNDEDTDDNNDKNDNKDNSDNNDSNGNNEKIDERLKDGNPKKCVLKELKNNEMCEINNKIVPKENDDHLNVLKSNKYPIDTNKHNYRIKKTFDNYVGTANFMPPEALTNKCSGKARDLWSLGCTIYQLVTGIVPFDGSTEWFIYNKIKKKEIKYPPLMSSELADLIEKLIAVNPEERLGFKKGCTEILQHPYFQKYNYSSLNFKIPQISESEKIYTNVINKYREYAIEKRTQRQNDNNSCEETSKKIKKMKRDLLNIIKFDTVCYSEENESTVIKKKIAETINFFLQEFLEQEKREVQEAEKWLQRFSSK</sequence>
<dbReference type="EMBL" id="DF157101">
    <property type="protein sequence ID" value="GAB66494.1"/>
    <property type="molecule type" value="Genomic_DNA"/>
</dbReference>
<evidence type="ECO:0000256" key="8">
    <source>
        <dbReference type="ARBA" id="ARBA00048679"/>
    </source>
</evidence>
<keyword evidence="3" id="KW-0808">Transferase</keyword>
<protein>
    <recommendedName>
        <fullName evidence="1">non-specific serine/threonine protein kinase</fullName>
        <ecNumber evidence="1">2.7.11.1</ecNumber>
    </recommendedName>
</protein>
<dbReference type="PANTHER" id="PTHR24356:SF163">
    <property type="entry name" value="3-PHOSPHOINOSITIDE-DEPENDENT PROTEIN KINASE 1-RELATED"/>
    <property type="match status" value="1"/>
</dbReference>
<evidence type="ECO:0000256" key="9">
    <source>
        <dbReference type="SAM" id="MobiDB-lite"/>
    </source>
</evidence>
<evidence type="ECO:0000259" key="10">
    <source>
        <dbReference type="PROSITE" id="PS50011"/>
    </source>
</evidence>
<evidence type="ECO:0000256" key="4">
    <source>
        <dbReference type="ARBA" id="ARBA00022741"/>
    </source>
</evidence>
<keyword evidence="6" id="KW-0067">ATP-binding</keyword>
<dbReference type="InterPro" id="IPR000719">
    <property type="entry name" value="Prot_kinase_dom"/>
</dbReference>
<dbReference type="AlphaFoldDB" id="K6UTA9"/>
<feature type="compositionally biased region" description="Basic and acidic residues" evidence="9">
    <location>
        <begin position="236"/>
        <end position="246"/>
    </location>
</feature>
<dbReference type="PANTHER" id="PTHR24356">
    <property type="entry name" value="SERINE/THREONINE-PROTEIN KINASE"/>
    <property type="match status" value="1"/>
</dbReference>
<evidence type="ECO:0000256" key="3">
    <source>
        <dbReference type="ARBA" id="ARBA00022679"/>
    </source>
</evidence>
<feature type="compositionally biased region" description="Basic and acidic residues" evidence="9">
    <location>
        <begin position="256"/>
        <end position="265"/>
    </location>
</feature>
<evidence type="ECO:0000256" key="6">
    <source>
        <dbReference type="ARBA" id="ARBA00022840"/>
    </source>
</evidence>
<name>K6UTA9_PLACD</name>
<feature type="region of interest" description="Disordered" evidence="9">
    <location>
        <begin position="198"/>
        <end position="217"/>
    </location>
</feature>
<keyword evidence="12" id="KW-1185">Reference proteome</keyword>
<dbReference type="EC" id="2.7.11.1" evidence="1"/>
<dbReference type="RefSeq" id="XP_004222441.1">
    <property type="nucleotide sequence ID" value="XM_004222393.1"/>
</dbReference>
<evidence type="ECO:0000313" key="11">
    <source>
        <dbReference type="EMBL" id="GAB66494.1"/>
    </source>
</evidence>
<reference evidence="11 12" key="1">
    <citation type="journal article" date="2012" name="Nat. Genet.">
        <title>Plasmodium cynomolgi genome sequences provide insight into Plasmodium vivax and the monkey malaria clade.</title>
        <authorList>
            <person name="Tachibana S."/>
            <person name="Sullivan S.A."/>
            <person name="Kawai S."/>
            <person name="Nakamura S."/>
            <person name="Kim H.R."/>
            <person name="Goto N."/>
            <person name="Arisue N."/>
            <person name="Palacpac N.M.Q."/>
            <person name="Honma H."/>
            <person name="Yagi M."/>
            <person name="Tougan T."/>
            <person name="Katakai Y."/>
            <person name="Kaneko O."/>
            <person name="Mita T."/>
            <person name="Kita K."/>
            <person name="Yasutomi Y."/>
            <person name="Sutton P.L."/>
            <person name="Shakhbatyan R."/>
            <person name="Horii T."/>
            <person name="Yasunaga T."/>
            <person name="Barnwell J.W."/>
            <person name="Escalante A.A."/>
            <person name="Carlton J.M."/>
            <person name="Tanabe K."/>
        </authorList>
    </citation>
    <scope>NUCLEOTIDE SEQUENCE [LARGE SCALE GENOMIC DNA]</scope>
    <source>
        <strain evidence="11 12">B</strain>
    </source>
</reference>
<evidence type="ECO:0000256" key="1">
    <source>
        <dbReference type="ARBA" id="ARBA00012513"/>
    </source>
</evidence>
<dbReference type="Proteomes" id="UP000006319">
    <property type="component" value="Chromosome 9"/>
</dbReference>
<organism evidence="11 12">
    <name type="scientific">Plasmodium cynomolgi (strain B)</name>
    <dbReference type="NCBI Taxonomy" id="1120755"/>
    <lineage>
        <taxon>Eukaryota</taxon>
        <taxon>Sar</taxon>
        <taxon>Alveolata</taxon>
        <taxon>Apicomplexa</taxon>
        <taxon>Aconoidasida</taxon>
        <taxon>Haemosporida</taxon>
        <taxon>Plasmodiidae</taxon>
        <taxon>Plasmodium</taxon>
        <taxon>Plasmodium (Plasmodium)</taxon>
    </lineage>
</organism>
<dbReference type="KEGG" id="pcy:PCYB_092790"/>
<dbReference type="InterPro" id="IPR050236">
    <property type="entry name" value="Ser_Thr_kinase_AGC"/>
</dbReference>
<dbReference type="InterPro" id="IPR011009">
    <property type="entry name" value="Kinase-like_dom_sf"/>
</dbReference>
<dbReference type="GO" id="GO:0035556">
    <property type="term" value="P:intracellular signal transduction"/>
    <property type="evidence" value="ECO:0007669"/>
    <property type="project" value="TreeGrafter"/>
</dbReference>
<dbReference type="Pfam" id="PF00069">
    <property type="entry name" value="Pkinase"/>
    <property type="match status" value="2"/>
</dbReference>
<dbReference type="InterPro" id="IPR008271">
    <property type="entry name" value="Ser/Thr_kinase_AS"/>
</dbReference>
<comment type="catalytic activity">
    <reaction evidence="8">
        <text>L-seryl-[protein] + ATP = O-phospho-L-seryl-[protein] + ADP + H(+)</text>
        <dbReference type="Rhea" id="RHEA:17989"/>
        <dbReference type="Rhea" id="RHEA-COMP:9863"/>
        <dbReference type="Rhea" id="RHEA-COMP:11604"/>
        <dbReference type="ChEBI" id="CHEBI:15378"/>
        <dbReference type="ChEBI" id="CHEBI:29999"/>
        <dbReference type="ChEBI" id="CHEBI:30616"/>
        <dbReference type="ChEBI" id="CHEBI:83421"/>
        <dbReference type="ChEBI" id="CHEBI:456216"/>
        <dbReference type="EC" id="2.7.11.1"/>
    </reaction>
</comment>
<proteinExistence type="predicted"/>
<dbReference type="SUPFAM" id="SSF56112">
    <property type="entry name" value="Protein kinase-like (PK-like)"/>
    <property type="match status" value="1"/>
</dbReference>
<evidence type="ECO:0000256" key="2">
    <source>
        <dbReference type="ARBA" id="ARBA00022527"/>
    </source>
</evidence>
<gene>
    <name evidence="11" type="ORF">PCYB_092790</name>
</gene>
<dbReference type="GeneID" id="14692848"/>
<dbReference type="Gene3D" id="1.10.510.10">
    <property type="entry name" value="Transferase(Phosphotransferase) domain 1"/>
    <property type="match status" value="2"/>
</dbReference>
<feature type="domain" description="Protein kinase" evidence="10">
    <location>
        <begin position="35"/>
        <end position="420"/>
    </location>
</feature>
<dbReference type="VEuPathDB" id="PlasmoDB:PCYB_092790"/>
<dbReference type="eggNOG" id="KOG0592">
    <property type="taxonomic scope" value="Eukaryota"/>
</dbReference>
<dbReference type="GO" id="GO:0005524">
    <property type="term" value="F:ATP binding"/>
    <property type="evidence" value="ECO:0007669"/>
    <property type="project" value="UniProtKB-KW"/>
</dbReference>
<keyword evidence="2" id="KW-0723">Serine/threonine-protein kinase</keyword>
<evidence type="ECO:0000256" key="7">
    <source>
        <dbReference type="ARBA" id="ARBA00047899"/>
    </source>
</evidence>